<accession>A0A2I3RU04</accession>
<evidence type="ECO:0000256" key="9">
    <source>
        <dbReference type="ARBA" id="ARBA00023027"/>
    </source>
</evidence>
<dbReference type="AlphaFoldDB" id="A0A2I3RU04"/>
<evidence type="ECO:0000256" key="3">
    <source>
        <dbReference type="ARBA" id="ARBA00011881"/>
    </source>
</evidence>
<dbReference type="EMBL" id="AACZ04034397">
    <property type="status" value="NOT_ANNOTATED_CDS"/>
    <property type="molecule type" value="Genomic_DNA"/>
</dbReference>
<dbReference type="Ensembl" id="ENSPTRT00000086241.1">
    <property type="protein sequence ID" value="ENSPTRP00000067797.1"/>
    <property type="gene ID" value="ENSPTRG00000001178.5"/>
</dbReference>
<dbReference type="Proteomes" id="UP000002277">
    <property type="component" value="Chromosome 1"/>
</dbReference>
<dbReference type="InterPro" id="IPR006139">
    <property type="entry name" value="D-isomer_2_OHA_DH_cat_dom"/>
</dbReference>
<keyword evidence="9" id="KW-0520">NAD</keyword>
<evidence type="ECO:0000256" key="8">
    <source>
        <dbReference type="ARBA" id="ARBA00023002"/>
    </source>
</evidence>
<dbReference type="EC" id="1.1.1.95" evidence="4"/>
<comment type="pathway">
    <text evidence="1">Amino-acid biosynthesis; L-serine biosynthesis; L-serine from 3-phospho-D-glycerate: step 1/3.</text>
</comment>
<dbReference type="Bgee" id="ENSPTRG00000001178">
    <property type="expression patterns" value="Expressed in fibroblast and 20 other cell types or tissues"/>
</dbReference>
<evidence type="ECO:0000256" key="2">
    <source>
        <dbReference type="ARBA" id="ARBA00005854"/>
    </source>
</evidence>
<dbReference type="GeneTree" id="ENSGT00940000155863"/>
<reference evidence="14 15" key="1">
    <citation type="journal article" date="2005" name="Nature">
        <title>Initial sequence of the chimpanzee genome and comparison with the human genome.</title>
        <authorList>
            <consortium name="Chimpanzee sequencing and analysis consortium"/>
        </authorList>
    </citation>
    <scope>NUCLEOTIDE SEQUENCE [LARGE SCALE GENOMIC DNA]</scope>
</reference>
<comment type="similarity">
    <text evidence="2 11">Belongs to the D-isomer specific 2-hydroxyacid dehydrogenase family.</text>
</comment>
<evidence type="ECO:0000256" key="1">
    <source>
        <dbReference type="ARBA" id="ARBA00005216"/>
    </source>
</evidence>
<dbReference type="PROSITE" id="PS00065">
    <property type="entry name" value="D_2_HYDROXYACID_DH_1"/>
    <property type="match status" value="1"/>
</dbReference>
<evidence type="ECO:0000313" key="16">
    <source>
        <dbReference type="VGNC" id="VGNC:1454"/>
    </source>
</evidence>
<dbReference type="InterPro" id="IPR036291">
    <property type="entry name" value="NAD(P)-bd_dom_sf"/>
</dbReference>
<dbReference type="FunFam" id="3.40.50.720:FF:000021">
    <property type="entry name" value="D-3-phosphoglycerate dehydrogenase"/>
    <property type="match status" value="1"/>
</dbReference>
<accession>A0A2J8JUK2</accession>
<evidence type="ECO:0000313" key="15">
    <source>
        <dbReference type="Proteomes" id="UP000002277"/>
    </source>
</evidence>
<dbReference type="SUPFAM" id="SSF51735">
    <property type="entry name" value="NAD(P)-binding Rossmann-fold domains"/>
    <property type="match status" value="1"/>
</dbReference>
<dbReference type="InterPro" id="IPR029753">
    <property type="entry name" value="D-isomer_DH_CS"/>
</dbReference>
<evidence type="ECO:0000256" key="4">
    <source>
        <dbReference type="ARBA" id="ARBA00013143"/>
    </source>
</evidence>
<dbReference type="Gene3D" id="3.40.50.720">
    <property type="entry name" value="NAD(P)-binding Rossmann-like Domain"/>
    <property type="match status" value="2"/>
</dbReference>
<keyword evidence="7" id="KW-0007">Acetylation</keyword>
<evidence type="ECO:0000256" key="7">
    <source>
        <dbReference type="ARBA" id="ARBA00022990"/>
    </source>
</evidence>
<organism evidence="14 15">
    <name type="scientific">Pan troglodytes</name>
    <name type="common">Chimpanzee</name>
    <dbReference type="NCBI Taxonomy" id="9598"/>
    <lineage>
        <taxon>Eukaryota</taxon>
        <taxon>Metazoa</taxon>
        <taxon>Chordata</taxon>
        <taxon>Craniata</taxon>
        <taxon>Vertebrata</taxon>
        <taxon>Euteleostomi</taxon>
        <taxon>Mammalia</taxon>
        <taxon>Eutheria</taxon>
        <taxon>Euarchontoglires</taxon>
        <taxon>Primates</taxon>
        <taxon>Haplorrhini</taxon>
        <taxon>Catarrhini</taxon>
        <taxon>Hominidae</taxon>
        <taxon>Pan</taxon>
    </lineage>
</organism>
<evidence type="ECO:0000259" key="13">
    <source>
        <dbReference type="Pfam" id="PF02826"/>
    </source>
</evidence>
<dbReference type="PROSITE" id="PS00670">
    <property type="entry name" value="D_2_HYDROXYACID_DH_2"/>
    <property type="match status" value="1"/>
</dbReference>
<comment type="subunit">
    <text evidence="3">Homotetramer.</text>
</comment>
<feature type="domain" description="D-isomer specific 2-hydroxyacid dehydrogenase catalytic" evidence="12">
    <location>
        <begin position="9"/>
        <end position="316"/>
    </location>
</feature>
<dbReference type="InterPro" id="IPR006140">
    <property type="entry name" value="D-isomer_DH_NAD-bd"/>
</dbReference>
<dbReference type="FunFam" id="3.40.50.720:FF:000616">
    <property type="entry name" value="D-3-phosphoglycerate dehydrogenase 2 chloroplastic"/>
    <property type="match status" value="1"/>
</dbReference>
<keyword evidence="8 11" id="KW-0560">Oxidoreductase</keyword>
<dbReference type="GO" id="GO:0051287">
    <property type="term" value="F:NAD binding"/>
    <property type="evidence" value="ECO:0007669"/>
    <property type="project" value="InterPro"/>
</dbReference>
<evidence type="ECO:0000256" key="5">
    <source>
        <dbReference type="ARBA" id="ARBA00021582"/>
    </source>
</evidence>
<name>A0A2I3RU04_PANTR</name>
<dbReference type="PROSITE" id="PS00671">
    <property type="entry name" value="D_2_HYDROXYACID_DH_3"/>
    <property type="match status" value="1"/>
</dbReference>
<evidence type="ECO:0000256" key="10">
    <source>
        <dbReference type="ARBA" id="ARBA00048731"/>
    </source>
</evidence>
<evidence type="ECO:0000256" key="11">
    <source>
        <dbReference type="RuleBase" id="RU003719"/>
    </source>
</evidence>
<dbReference type="SUPFAM" id="SSF52283">
    <property type="entry name" value="Formate/glycerate dehydrogenase catalytic domain-like"/>
    <property type="match status" value="1"/>
</dbReference>
<dbReference type="Pfam" id="PF02826">
    <property type="entry name" value="2-Hacid_dh_C"/>
    <property type="match status" value="1"/>
</dbReference>
<feature type="domain" description="D-isomer specific 2-hydroxyacid dehydrogenase NAD-binding" evidence="13">
    <location>
        <begin position="112"/>
        <end position="285"/>
    </location>
</feature>
<protein>
    <recommendedName>
        <fullName evidence="5">D-3-phosphoglycerate dehydrogenase</fullName>
        <ecNumber evidence="4">1.1.1.95</ecNumber>
    </recommendedName>
</protein>
<proteinExistence type="inferred from homology"/>
<comment type="catalytic activity">
    <reaction evidence="10">
        <text>(2R)-3-phosphoglycerate + NAD(+) = 3-phosphooxypyruvate + NADH + H(+)</text>
        <dbReference type="Rhea" id="RHEA:12641"/>
        <dbReference type="ChEBI" id="CHEBI:15378"/>
        <dbReference type="ChEBI" id="CHEBI:18110"/>
        <dbReference type="ChEBI" id="CHEBI:57540"/>
        <dbReference type="ChEBI" id="CHEBI:57945"/>
        <dbReference type="ChEBI" id="CHEBI:58272"/>
        <dbReference type="EC" id="1.1.1.95"/>
    </reaction>
</comment>
<sequence length="445" mass="47622">MAFANLRKVLISDSLDPCCRKILQDGGLQVVEKQNLSKEELIAELQDCEGLIVRSATKVTADVINAAEKLQVVGRAGTGVDNVDLEAATRKGILVMNTPNGNSLSAAELTCGMIMCLARQIPQATASMKDGKWERKKFMGTELNGKTLGILGLGRIGREVATRMQSFGMKTIGYDPIISPEVSASFGVQQLPLEEIWPLCDFITVHTPLLPSTTGLLNDNTFAQCKKGVRVVNCARGGIVDEGALLRALQSGQCAGAALDVFTEEPPRDRALVDHENVISCPHLGASTKEAQSRCGEEIAVQFVDMVKGKSLTGVVTTSHSPAAPGEQGFGECLLAVALAGAPYQAVGLVQGTTPVLQGLNGAVFRPEVPLRRDLPLLLFRTQTSDPAMLPTMMGLLAEAGVRLLSYQTSLVSDGETWHVMGISSLLPSLEAWKQHVTEAFQFHF</sequence>
<evidence type="ECO:0000259" key="12">
    <source>
        <dbReference type="Pfam" id="PF00389"/>
    </source>
</evidence>
<keyword evidence="6" id="KW-0597">Phosphoprotein</keyword>
<reference evidence="14" key="3">
    <citation type="submission" date="2025-09" db="UniProtKB">
        <authorList>
            <consortium name="Ensembl"/>
        </authorList>
    </citation>
    <scope>IDENTIFICATION</scope>
</reference>
<gene>
    <name evidence="14 16" type="primary">PHGDH</name>
</gene>
<dbReference type="Pfam" id="PF00389">
    <property type="entry name" value="2-Hacid_dh"/>
    <property type="match status" value="1"/>
</dbReference>
<evidence type="ECO:0000313" key="14">
    <source>
        <dbReference type="Ensembl" id="ENSPTRP00000067797.1"/>
    </source>
</evidence>
<dbReference type="PANTHER" id="PTHR42938">
    <property type="entry name" value="FORMATE DEHYDROGENASE 1"/>
    <property type="match status" value="1"/>
</dbReference>
<dbReference type="PANTHER" id="PTHR42938:SF22">
    <property type="entry name" value="D-3-PHOSPHOGLYCERATE DEHYDROGENASE"/>
    <property type="match status" value="1"/>
</dbReference>
<dbReference type="InterPro" id="IPR029752">
    <property type="entry name" value="D-isomer_DH_CS1"/>
</dbReference>
<reference evidence="14" key="2">
    <citation type="submission" date="2025-08" db="UniProtKB">
        <authorList>
            <consortium name="Ensembl"/>
        </authorList>
    </citation>
    <scope>IDENTIFICATION</scope>
</reference>
<dbReference type="VGNC" id="VGNC:1454">
    <property type="gene designation" value="PHGDH"/>
</dbReference>
<dbReference type="CDD" id="cd12173">
    <property type="entry name" value="PGDH_4"/>
    <property type="match status" value="1"/>
</dbReference>
<evidence type="ECO:0000256" key="6">
    <source>
        <dbReference type="ARBA" id="ARBA00022553"/>
    </source>
</evidence>
<dbReference type="GO" id="GO:0004617">
    <property type="term" value="F:phosphoglycerate dehydrogenase activity"/>
    <property type="evidence" value="ECO:0007669"/>
    <property type="project" value="UniProtKB-EC"/>
</dbReference>
<keyword evidence="15" id="KW-1185">Reference proteome</keyword>